<comment type="caution">
    <text evidence="1">The sequence shown here is derived from an EMBL/GenBank/DDBJ whole genome shotgun (WGS) entry which is preliminary data.</text>
</comment>
<accession>A0ACA9QDN2</accession>
<name>A0ACA9QDN2_9GLOM</name>
<gene>
    <name evidence="1" type="ORF">SPELUC_LOCUS14015</name>
</gene>
<dbReference type="Proteomes" id="UP000789366">
    <property type="component" value="Unassembled WGS sequence"/>
</dbReference>
<organism evidence="1 2">
    <name type="scientific">Cetraspora pellucida</name>
    <dbReference type="NCBI Taxonomy" id="1433469"/>
    <lineage>
        <taxon>Eukaryota</taxon>
        <taxon>Fungi</taxon>
        <taxon>Fungi incertae sedis</taxon>
        <taxon>Mucoromycota</taxon>
        <taxon>Glomeromycotina</taxon>
        <taxon>Glomeromycetes</taxon>
        <taxon>Diversisporales</taxon>
        <taxon>Gigasporaceae</taxon>
        <taxon>Cetraspora</taxon>
    </lineage>
</organism>
<dbReference type="EMBL" id="CAJVPW010039437">
    <property type="protein sequence ID" value="CAG8744122.1"/>
    <property type="molecule type" value="Genomic_DNA"/>
</dbReference>
<proteinExistence type="predicted"/>
<sequence>MSLTDSKRLAAYKAVDTHLNSETKIIGIGSGSTIVFVIERIVQRGNVKTTELGKKNENSDQVLEELKLDQCVFVPTSFQSRQLIIENGLNLGEIDQYQEIDITIDGADEVSCVDENLNAIKGGGACHLREKVVAEISKRFIIVADYTKRSTVLGEKWTKGIPIEVIPFCYTLVLNALNHLGCQNLNLRMAKNKAGPIITDNGNFVIDAYFGKLDGQQSLGNDKFMFINSPSEVLKRIKLLTGVVEVGLFVGMAEAAYFGEDDGHS</sequence>
<reference evidence="1" key="1">
    <citation type="submission" date="2021-06" db="EMBL/GenBank/DDBJ databases">
        <authorList>
            <person name="Kallberg Y."/>
            <person name="Tangrot J."/>
            <person name="Rosling A."/>
        </authorList>
    </citation>
    <scope>NUCLEOTIDE SEQUENCE</scope>
    <source>
        <strain evidence="1">28 12/20/2015</strain>
    </source>
</reference>
<protein>
    <submittedName>
        <fullName evidence="1">11393_t:CDS:1</fullName>
    </submittedName>
</protein>
<evidence type="ECO:0000313" key="2">
    <source>
        <dbReference type="Proteomes" id="UP000789366"/>
    </source>
</evidence>
<evidence type="ECO:0000313" key="1">
    <source>
        <dbReference type="EMBL" id="CAG8744122.1"/>
    </source>
</evidence>
<keyword evidence="2" id="KW-1185">Reference proteome</keyword>
<feature type="non-terminal residue" evidence="1">
    <location>
        <position position="265"/>
    </location>
</feature>